<feature type="region of interest" description="Disordered" evidence="1">
    <location>
        <begin position="1"/>
        <end position="27"/>
    </location>
</feature>
<dbReference type="AlphaFoldDB" id="A0A0A9GFD0"/>
<dbReference type="EMBL" id="GBRH01174724">
    <property type="protein sequence ID" value="JAE23172.1"/>
    <property type="molecule type" value="Transcribed_RNA"/>
</dbReference>
<reference evidence="2" key="2">
    <citation type="journal article" date="2015" name="Data Brief">
        <title>Shoot transcriptome of the giant reed, Arundo donax.</title>
        <authorList>
            <person name="Barrero R.A."/>
            <person name="Guerrero F.D."/>
            <person name="Moolhuijzen P."/>
            <person name="Goolsby J.A."/>
            <person name="Tidwell J."/>
            <person name="Bellgard S.E."/>
            <person name="Bellgard M.I."/>
        </authorList>
    </citation>
    <scope>NUCLEOTIDE SEQUENCE</scope>
    <source>
        <tissue evidence="2">Shoot tissue taken approximately 20 cm above the soil surface</tissue>
    </source>
</reference>
<sequence>MAHHLRLLPPPAAPRHGVAWRGEATPG</sequence>
<reference evidence="2" key="1">
    <citation type="submission" date="2014-09" db="EMBL/GenBank/DDBJ databases">
        <authorList>
            <person name="Magalhaes I.L.F."/>
            <person name="Oliveira U."/>
            <person name="Santos F.R."/>
            <person name="Vidigal T.H.D.A."/>
            <person name="Brescovit A.D."/>
            <person name="Santos A.J."/>
        </authorList>
    </citation>
    <scope>NUCLEOTIDE SEQUENCE</scope>
    <source>
        <tissue evidence="2">Shoot tissue taken approximately 20 cm above the soil surface</tissue>
    </source>
</reference>
<protein>
    <submittedName>
        <fullName evidence="2">Uncharacterized protein</fullName>
    </submittedName>
</protein>
<proteinExistence type="predicted"/>
<evidence type="ECO:0000256" key="1">
    <source>
        <dbReference type="SAM" id="MobiDB-lite"/>
    </source>
</evidence>
<evidence type="ECO:0000313" key="2">
    <source>
        <dbReference type="EMBL" id="JAE23172.1"/>
    </source>
</evidence>
<organism evidence="2">
    <name type="scientific">Arundo donax</name>
    <name type="common">Giant reed</name>
    <name type="synonym">Donax arundinaceus</name>
    <dbReference type="NCBI Taxonomy" id="35708"/>
    <lineage>
        <taxon>Eukaryota</taxon>
        <taxon>Viridiplantae</taxon>
        <taxon>Streptophyta</taxon>
        <taxon>Embryophyta</taxon>
        <taxon>Tracheophyta</taxon>
        <taxon>Spermatophyta</taxon>
        <taxon>Magnoliopsida</taxon>
        <taxon>Liliopsida</taxon>
        <taxon>Poales</taxon>
        <taxon>Poaceae</taxon>
        <taxon>PACMAD clade</taxon>
        <taxon>Arundinoideae</taxon>
        <taxon>Arundineae</taxon>
        <taxon>Arundo</taxon>
    </lineage>
</organism>
<name>A0A0A9GFD0_ARUDO</name>
<accession>A0A0A9GFD0</accession>